<accession>F2D757</accession>
<name>F2D757_HORVV</name>
<evidence type="ECO:0000313" key="2">
    <source>
        <dbReference type="EMBL" id="BAJ90928.1"/>
    </source>
</evidence>
<proteinExistence type="evidence at transcript level"/>
<dbReference type="EMBL" id="AK359719">
    <property type="protein sequence ID" value="BAJ90928.1"/>
    <property type="molecule type" value="mRNA"/>
</dbReference>
<feature type="compositionally biased region" description="Basic residues" evidence="1">
    <location>
        <begin position="58"/>
        <end position="70"/>
    </location>
</feature>
<dbReference type="AlphaFoldDB" id="F2D757"/>
<feature type="region of interest" description="Disordered" evidence="1">
    <location>
        <begin position="54"/>
        <end position="76"/>
    </location>
</feature>
<dbReference type="PANTHER" id="PTHR34464:SF3">
    <property type="entry name" value="OS09G0376300 PROTEIN"/>
    <property type="match status" value="1"/>
</dbReference>
<protein>
    <submittedName>
        <fullName evidence="2">Predicted protein</fullName>
    </submittedName>
</protein>
<sequence length="220" mass="24460">MAMGLGRFTHWLWPGNAARVGNHELPGTALTGASFPEFPSGFREADALAFSTAAAGGRRARQRRVKNQRRSRGEPRIDREYDMVIVPSDGGGCLSGSESDDSDWSIGWLEPQAPEMQTDGDQETSFAVLVPCYRHGRAEQPAMPQARFLGAGPLADRGLSGEWFAGRSTKFLHGIAQNWEKHMPCLVCLLKYYKSRVILKRNHLLYIVDNKLTTVHFVKS</sequence>
<evidence type="ECO:0000256" key="1">
    <source>
        <dbReference type="SAM" id="MobiDB-lite"/>
    </source>
</evidence>
<reference evidence="2" key="1">
    <citation type="journal article" date="2011" name="Plant Physiol.">
        <title>Comprehensive sequence analysis of 24,783 barley full-length cDNAs derived from 12 clone libraries.</title>
        <authorList>
            <person name="Matsumoto T."/>
            <person name="Tanaka T."/>
            <person name="Sakai H."/>
            <person name="Amano N."/>
            <person name="Kanamori H."/>
            <person name="Kurita K."/>
            <person name="Kikuta A."/>
            <person name="Kamiya K."/>
            <person name="Yamamoto M."/>
            <person name="Ikawa H."/>
            <person name="Fujii N."/>
            <person name="Hori K."/>
            <person name="Itoh T."/>
            <person name="Sato K."/>
        </authorList>
    </citation>
    <scope>NUCLEOTIDE SEQUENCE</scope>
    <source>
        <tissue evidence="2">Shoot</tissue>
    </source>
</reference>
<organism evidence="2">
    <name type="scientific">Hordeum vulgare subsp. vulgare</name>
    <name type="common">Domesticated barley</name>
    <dbReference type="NCBI Taxonomy" id="112509"/>
    <lineage>
        <taxon>Eukaryota</taxon>
        <taxon>Viridiplantae</taxon>
        <taxon>Streptophyta</taxon>
        <taxon>Embryophyta</taxon>
        <taxon>Tracheophyta</taxon>
        <taxon>Spermatophyta</taxon>
        <taxon>Magnoliopsida</taxon>
        <taxon>Liliopsida</taxon>
        <taxon>Poales</taxon>
        <taxon>Poaceae</taxon>
        <taxon>BOP clade</taxon>
        <taxon>Pooideae</taxon>
        <taxon>Triticodae</taxon>
        <taxon>Triticeae</taxon>
        <taxon>Hordeinae</taxon>
        <taxon>Hordeum</taxon>
    </lineage>
</organism>
<dbReference type="PANTHER" id="PTHR34464">
    <property type="entry name" value="OS09G0376300 PROTEIN"/>
    <property type="match status" value="1"/>
</dbReference>